<sequence>MADTVYTSAQYRRHYPQWIFFTETTQMIAKSCARLDAYFEHVDNKGTYDQVYDAAAAIVDDLQDLEKRFKDAETARSIARVELEKQKNALNDADRLHILIEAEIAGGTRNPDAIDRLKQDLDLLRRIAKRLLPELNKSKHLWLPETQAQCNQLCDLAEKADVSWKEDGFQSDQLDYLLGVRLPAQQAASDASALSRSISPTKDDIRGYKRRISIEQQAREDAQVKLAELKLEYNKKVTSLQADITKLKRENERLTQQLGTATQNQNDRVTQFETDVEIREQRIEDLEALVADERQQREKLEGVAEEVDAAVEVFDKWDDTSKATLNRQINDLQATNATLASNMTMLAATKTASELAIANVITQVVGHLAIDVERFPLRLADLEPLSSIAPAFRQRTLFSIGSGLKAEIPGWTFIEQFQRPLLGFVDRFIVPKQQLQLGYPHTQFAVILAYCLRWDNRFDNDTDALLSHLVWISEDLMTVFTNGEAVAIPNDIVLAGLQHHLTVIIFKATGLNKCVALFLYGTLTLVQPLRTDSVLGLLDGPEHGQTRFEAAGVLRLTKIFRECDIMHEDTDYEPPHDERFTAVELSDCFKSMPDFLLGCCSDINRVSSEKEDSVIYIEGNETCLIVIREGAVEHLFVDDIEFAWGQTGVQGEGGSIRAAHVDYLDNYLELHHADAVADAVIASIEDAERSGNAAVHTVDARMSGT</sequence>
<keyword evidence="1" id="KW-0175">Coiled coil</keyword>
<accession>A0A4U0TJ01</accession>
<dbReference type="Gene3D" id="1.10.287.1490">
    <property type="match status" value="1"/>
</dbReference>
<dbReference type="EMBL" id="NAJL01000100">
    <property type="protein sequence ID" value="TKA21793.1"/>
    <property type="molecule type" value="Genomic_DNA"/>
</dbReference>
<comment type="caution">
    <text evidence="2">The sequence shown here is derived from an EMBL/GenBank/DDBJ whole genome shotgun (WGS) entry which is preliminary data.</text>
</comment>
<feature type="coiled-coil region" evidence="1">
    <location>
        <begin position="212"/>
        <end position="342"/>
    </location>
</feature>
<feature type="coiled-coil region" evidence="1">
    <location>
        <begin position="55"/>
        <end position="82"/>
    </location>
</feature>
<gene>
    <name evidence="2" type="ORF">B0A50_08723</name>
</gene>
<evidence type="ECO:0000313" key="3">
    <source>
        <dbReference type="Proteomes" id="UP000308549"/>
    </source>
</evidence>
<organism evidence="2 3">
    <name type="scientific">Salinomyces thailandicus</name>
    <dbReference type="NCBI Taxonomy" id="706561"/>
    <lineage>
        <taxon>Eukaryota</taxon>
        <taxon>Fungi</taxon>
        <taxon>Dikarya</taxon>
        <taxon>Ascomycota</taxon>
        <taxon>Pezizomycotina</taxon>
        <taxon>Dothideomycetes</taxon>
        <taxon>Dothideomycetidae</taxon>
        <taxon>Mycosphaerellales</taxon>
        <taxon>Teratosphaeriaceae</taxon>
        <taxon>Salinomyces</taxon>
    </lineage>
</organism>
<reference evidence="2 3" key="1">
    <citation type="submission" date="2017-03" db="EMBL/GenBank/DDBJ databases">
        <title>Genomes of endolithic fungi from Antarctica.</title>
        <authorList>
            <person name="Coleine C."/>
            <person name="Masonjones S."/>
            <person name="Stajich J.E."/>
        </authorList>
    </citation>
    <scope>NUCLEOTIDE SEQUENCE [LARGE SCALE GENOMIC DNA]</scope>
    <source>
        <strain evidence="2 3">CCFEE 6315</strain>
    </source>
</reference>
<dbReference type="Proteomes" id="UP000308549">
    <property type="component" value="Unassembled WGS sequence"/>
</dbReference>
<evidence type="ECO:0000256" key="1">
    <source>
        <dbReference type="SAM" id="Coils"/>
    </source>
</evidence>
<name>A0A4U0TJ01_9PEZI</name>
<protein>
    <submittedName>
        <fullName evidence="2">Uncharacterized protein</fullName>
    </submittedName>
</protein>
<dbReference type="AlphaFoldDB" id="A0A4U0TJ01"/>
<keyword evidence="3" id="KW-1185">Reference proteome</keyword>
<proteinExistence type="predicted"/>
<evidence type="ECO:0000313" key="2">
    <source>
        <dbReference type="EMBL" id="TKA21793.1"/>
    </source>
</evidence>